<name>A0A2T7NL38_POMCA</name>
<accession>A0A2T7NL38</accession>
<comment type="caution">
    <text evidence="3">The sequence shown here is derived from an EMBL/GenBank/DDBJ whole genome shotgun (WGS) entry which is preliminary data.</text>
</comment>
<evidence type="ECO:0000313" key="3">
    <source>
        <dbReference type="EMBL" id="PVD21882.1"/>
    </source>
</evidence>
<evidence type="ECO:0000256" key="2">
    <source>
        <dbReference type="SAM" id="MobiDB-lite"/>
    </source>
</evidence>
<dbReference type="EMBL" id="PZQS01000011">
    <property type="protein sequence ID" value="PVD21882.1"/>
    <property type="molecule type" value="Genomic_DNA"/>
</dbReference>
<feature type="compositionally biased region" description="Basic and acidic residues" evidence="2">
    <location>
        <begin position="1"/>
        <end position="20"/>
    </location>
</feature>
<reference evidence="3 4" key="1">
    <citation type="submission" date="2018-04" db="EMBL/GenBank/DDBJ databases">
        <title>The genome of golden apple snail Pomacea canaliculata provides insight into stress tolerance and invasive adaptation.</title>
        <authorList>
            <person name="Liu C."/>
            <person name="Liu B."/>
            <person name="Ren Y."/>
            <person name="Zhang Y."/>
            <person name="Wang H."/>
            <person name="Li S."/>
            <person name="Jiang F."/>
            <person name="Yin L."/>
            <person name="Zhang G."/>
            <person name="Qian W."/>
            <person name="Fan W."/>
        </authorList>
    </citation>
    <scope>NUCLEOTIDE SEQUENCE [LARGE SCALE GENOMIC DNA]</scope>
    <source>
        <strain evidence="3">SZHN2017</strain>
        <tissue evidence="3">Muscle</tissue>
    </source>
</reference>
<dbReference type="OrthoDB" id="6150133at2759"/>
<organism evidence="3 4">
    <name type="scientific">Pomacea canaliculata</name>
    <name type="common">Golden apple snail</name>
    <dbReference type="NCBI Taxonomy" id="400727"/>
    <lineage>
        <taxon>Eukaryota</taxon>
        <taxon>Metazoa</taxon>
        <taxon>Spiralia</taxon>
        <taxon>Lophotrochozoa</taxon>
        <taxon>Mollusca</taxon>
        <taxon>Gastropoda</taxon>
        <taxon>Caenogastropoda</taxon>
        <taxon>Architaenioglossa</taxon>
        <taxon>Ampullarioidea</taxon>
        <taxon>Ampullariidae</taxon>
        <taxon>Pomacea</taxon>
    </lineage>
</organism>
<feature type="region of interest" description="Disordered" evidence="2">
    <location>
        <begin position="1"/>
        <end position="35"/>
    </location>
</feature>
<evidence type="ECO:0000313" key="4">
    <source>
        <dbReference type="Proteomes" id="UP000245119"/>
    </source>
</evidence>
<dbReference type="AlphaFoldDB" id="A0A2T7NL38"/>
<gene>
    <name evidence="3" type="ORF">C0Q70_17685</name>
</gene>
<sequence>MIPEDNSKAKKEMDKKDGSEKKKKRRRFFTNWRPTKPPIIDEAVKSTNIADKTFIPDMPNSAEYRFRQELMRLMGTETIRLNDREWNRKYHERLRQDYERALIEKERQLAEKERERIHRLRMEGIVLDKASAADREKKKMKTLKSQRQLTFSFPVDRKCSSDRPSEQAHTEAQTQVPSVKVVDEGERTCKPLTAKKKGQKKERPKQGPKVTKEASRATSYVPKMLTPADLTNLLASTRAELNPGASKMGEPVSQETIFLSREEHKMQSRELMRQKRAKQGLTRIVLPEIAELYQEETIAGLYAIAKQIVCVFHQPPYVQCIR</sequence>
<keyword evidence="1" id="KW-0175">Coiled coil</keyword>
<evidence type="ECO:0000256" key="1">
    <source>
        <dbReference type="SAM" id="Coils"/>
    </source>
</evidence>
<feature type="compositionally biased region" description="Basic and acidic residues" evidence="2">
    <location>
        <begin position="156"/>
        <end position="169"/>
    </location>
</feature>
<protein>
    <submittedName>
        <fullName evidence="3">Uncharacterized protein</fullName>
    </submittedName>
</protein>
<proteinExistence type="predicted"/>
<keyword evidence="4" id="KW-1185">Reference proteome</keyword>
<dbReference type="Proteomes" id="UP000245119">
    <property type="component" value="Linkage Group LG11"/>
</dbReference>
<feature type="coiled-coil region" evidence="1">
    <location>
        <begin position="91"/>
        <end position="123"/>
    </location>
</feature>
<feature type="compositionally biased region" description="Basic residues" evidence="2">
    <location>
        <begin position="193"/>
        <end position="203"/>
    </location>
</feature>
<feature type="region of interest" description="Disordered" evidence="2">
    <location>
        <begin position="156"/>
        <end position="217"/>
    </location>
</feature>